<dbReference type="RefSeq" id="WP_326927949.1">
    <property type="nucleotide sequence ID" value="NZ_CP123443.1"/>
</dbReference>
<evidence type="ECO:0000256" key="13">
    <source>
        <dbReference type="ARBA" id="ARBA00023136"/>
    </source>
</evidence>
<dbReference type="InterPro" id="IPR003959">
    <property type="entry name" value="ATPase_AAA_core"/>
</dbReference>
<evidence type="ECO:0000259" key="16">
    <source>
        <dbReference type="SMART" id="SM00382"/>
    </source>
</evidence>
<evidence type="ECO:0000256" key="3">
    <source>
        <dbReference type="ARBA" id="ARBA00022475"/>
    </source>
</evidence>
<dbReference type="PANTHER" id="PTHR23076:SF97">
    <property type="entry name" value="ATP-DEPENDENT ZINC METALLOPROTEASE YME1L1"/>
    <property type="match status" value="1"/>
</dbReference>
<keyword evidence="9 14" id="KW-0862">Zinc</keyword>
<dbReference type="Pfam" id="PF06480">
    <property type="entry name" value="FtsH_ext"/>
    <property type="match status" value="1"/>
</dbReference>
<organism evidence="17 18">
    <name type="scientific">Candidatus Haliotispira prima</name>
    <dbReference type="NCBI Taxonomy" id="3034016"/>
    <lineage>
        <taxon>Bacteria</taxon>
        <taxon>Pseudomonadati</taxon>
        <taxon>Spirochaetota</taxon>
        <taxon>Spirochaetia</taxon>
        <taxon>Spirochaetales</taxon>
        <taxon>Spirochaetaceae</taxon>
        <taxon>Candidatus Haliotispira</taxon>
    </lineage>
</organism>
<keyword evidence="13 14" id="KW-0472">Membrane</keyword>
<evidence type="ECO:0000256" key="1">
    <source>
        <dbReference type="ARBA" id="ARBA00004370"/>
    </source>
</evidence>
<dbReference type="Gene3D" id="1.20.58.760">
    <property type="entry name" value="Peptidase M41"/>
    <property type="match status" value="1"/>
</dbReference>
<dbReference type="InterPro" id="IPR027417">
    <property type="entry name" value="P-loop_NTPase"/>
</dbReference>
<dbReference type="InterPro" id="IPR005936">
    <property type="entry name" value="FtsH"/>
</dbReference>
<comment type="similarity">
    <text evidence="2 14">In the C-terminal section; belongs to the peptidase M41 family.</text>
</comment>
<feature type="domain" description="AAA+ ATPase" evidence="16">
    <location>
        <begin position="205"/>
        <end position="344"/>
    </location>
</feature>
<dbReference type="SUPFAM" id="SSF52540">
    <property type="entry name" value="P-loop containing nucleoside triphosphate hydrolases"/>
    <property type="match status" value="1"/>
</dbReference>
<dbReference type="InterPro" id="IPR011546">
    <property type="entry name" value="Pept_M41_FtsH_extracell"/>
</dbReference>
<evidence type="ECO:0000256" key="10">
    <source>
        <dbReference type="ARBA" id="ARBA00022840"/>
    </source>
</evidence>
<keyword evidence="18" id="KW-1185">Reference proteome</keyword>
<comment type="subcellular location">
    <subcellularLocation>
        <location evidence="14">Cell membrane</location>
        <topology evidence="14">Multi-pass membrane protein</topology>
        <orientation evidence="14">Cytoplasmic side</orientation>
    </subcellularLocation>
    <subcellularLocation>
        <location evidence="1">Membrane</location>
    </subcellularLocation>
</comment>
<evidence type="ECO:0000256" key="9">
    <source>
        <dbReference type="ARBA" id="ARBA00022833"/>
    </source>
</evidence>
<dbReference type="Pfam" id="PF01434">
    <property type="entry name" value="Peptidase_M41"/>
    <property type="match status" value="1"/>
</dbReference>
<dbReference type="PANTHER" id="PTHR23076">
    <property type="entry name" value="METALLOPROTEASE M41 FTSH"/>
    <property type="match status" value="1"/>
</dbReference>
<reference evidence="17 18" key="1">
    <citation type="submission" date="2023-04" db="EMBL/GenBank/DDBJ databases">
        <title>Spirochaete genome identified in red abalone sample constitutes a novel genus.</title>
        <authorList>
            <person name="Sharma S.P."/>
            <person name="Purcell C.M."/>
            <person name="Hyde J.R."/>
            <person name="Severin A.J."/>
        </authorList>
    </citation>
    <scope>NUCLEOTIDE SEQUENCE [LARGE SCALE GENOMIC DNA]</scope>
    <source>
        <strain evidence="17 18">SP-2023</strain>
    </source>
</reference>
<gene>
    <name evidence="14 17" type="primary">ftsH</name>
    <name evidence="17" type="ORF">P0082_02550</name>
</gene>
<evidence type="ECO:0000256" key="8">
    <source>
        <dbReference type="ARBA" id="ARBA00022801"/>
    </source>
</evidence>
<evidence type="ECO:0000256" key="7">
    <source>
        <dbReference type="ARBA" id="ARBA00022741"/>
    </source>
</evidence>
<dbReference type="InterPro" id="IPR003593">
    <property type="entry name" value="AAA+_ATPase"/>
</dbReference>
<keyword evidence="3 14" id="KW-1003">Cell membrane</keyword>
<keyword evidence="8 14" id="KW-0378">Hydrolase</keyword>
<dbReference type="GO" id="GO:0008237">
    <property type="term" value="F:metallopeptidase activity"/>
    <property type="evidence" value="ECO:0007669"/>
    <property type="project" value="UniProtKB-KW"/>
</dbReference>
<feature type="transmembrane region" description="Helical" evidence="14">
    <location>
        <begin position="124"/>
        <end position="142"/>
    </location>
</feature>
<keyword evidence="5 14" id="KW-0812">Transmembrane</keyword>
<keyword evidence="10 14" id="KW-0067">ATP-binding</keyword>
<keyword evidence="12 14" id="KW-0482">Metalloprotease</keyword>
<dbReference type="EMBL" id="CP123443">
    <property type="protein sequence ID" value="WGK69762.1"/>
    <property type="molecule type" value="Genomic_DNA"/>
</dbReference>
<dbReference type="Proteomes" id="UP001228690">
    <property type="component" value="Chromosome"/>
</dbReference>
<evidence type="ECO:0000256" key="12">
    <source>
        <dbReference type="ARBA" id="ARBA00023049"/>
    </source>
</evidence>
<comment type="function">
    <text evidence="14">Acts as a processive, ATP-dependent zinc metallopeptidase for both cytoplasmic and membrane proteins. Plays a role in the quality control of integral membrane proteins.</text>
</comment>
<feature type="binding site" evidence="14">
    <location>
        <position position="435"/>
    </location>
    <ligand>
        <name>Zn(2+)</name>
        <dbReference type="ChEBI" id="CHEBI:29105"/>
        <note>catalytic</note>
    </ligand>
</feature>
<name>A0ABY8MIB3_9SPIO</name>
<comment type="subunit">
    <text evidence="14">Homohexamer.</text>
</comment>
<evidence type="ECO:0000256" key="5">
    <source>
        <dbReference type="ARBA" id="ARBA00022692"/>
    </source>
</evidence>
<evidence type="ECO:0000256" key="15">
    <source>
        <dbReference type="RuleBase" id="RU003651"/>
    </source>
</evidence>
<evidence type="ECO:0000256" key="6">
    <source>
        <dbReference type="ARBA" id="ARBA00022723"/>
    </source>
</evidence>
<feature type="binding site" evidence="14">
    <location>
        <position position="510"/>
    </location>
    <ligand>
        <name>Zn(2+)</name>
        <dbReference type="ChEBI" id="CHEBI:29105"/>
        <note>catalytic</note>
    </ligand>
</feature>
<dbReference type="SMART" id="SM00382">
    <property type="entry name" value="AAA"/>
    <property type="match status" value="1"/>
</dbReference>
<dbReference type="SUPFAM" id="SSF140990">
    <property type="entry name" value="FtsH protease domain-like"/>
    <property type="match status" value="1"/>
</dbReference>
<evidence type="ECO:0000313" key="17">
    <source>
        <dbReference type="EMBL" id="WGK69762.1"/>
    </source>
</evidence>
<feature type="binding site" evidence="14">
    <location>
        <position position="439"/>
    </location>
    <ligand>
        <name>Zn(2+)</name>
        <dbReference type="ChEBI" id="CHEBI:29105"/>
        <note>catalytic</note>
    </ligand>
</feature>
<dbReference type="HAMAP" id="MF_01458">
    <property type="entry name" value="FtsH"/>
    <property type="match status" value="1"/>
</dbReference>
<comment type="cofactor">
    <cofactor evidence="14">
        <name>Zn(2+)</name>
        <dbReference type="ChEBI" id="CHEBI:29105"/>
    </cofactor>
    <text evidence="14">Binds 1 zinc ion per subunit.</text>
</comment>
<keyword evidence="4 14" id="KW-0645">Protease</keyword>
<evidence type="ECO:0000313" key="18">
    <source>
        <dbReference type="Proteomes" id="UP001228690"/>
    </source>
</evidence>
<dbReference type="Gene3D" id="1.10.8.60">
    <property type="match status" value="1"/>
</dbReference>
<proteinExistence type="inferred from homology"/>
<feature type="active site" evidence="14">
    <location>
        <position position="436"/>
    </location>
</feature>
<dbReference type="PROSITE" id="PS00674">
    <property type="entry name" value="AAA"/>
    <property type="match status" value="1"/>
</dbReference>
<keyword evidence="11 14" id="KW-1133">Transmembrane helix</keyword>
<evidence type="ECO:0000256" key="2">
    <source>
        <dbReference type="ARBA" id="ARBA00010044"/>
    </source>
</evidence>
<dbReference type="EC" id="3.4.24.-" evidence="14"/>
<comment type="similarity">
    <text evidence="15">Belongs to the AAA ATPase family.</text>
</comment>
<sequence>MSETPPPNNNNNKNNKNPFSENRFGIFILAGIILLVLLLFSLINSNSFLEKLPYSDFMRQVEDGLINSVEIVDGTSLRGTGLVNGLPQTVITKIPYTDLNLVDRLLKAGINFTGVESKMRFGQMIFQSIPWIILILIMFSMFRTMNGSSKAFSFGKNRARKYEHDAGKGITFKDVAGQEEAKYELQEVVSFLKSPENFQEIGARIPRGVLLVGSPGTGKTLLARAVAGEAEVAFFHMSGSDFVEMFVGVGASRVRDLFEQGRKNSPCIIFIDEIDAVGRTRGSGMGGGHDEREQTLNQMLVEMDGFETKQGVIVMAATNRVDVLDPALLRPGRFDRQINVVLPDVKEREKILEIHSIKIKTEENIDFPALARRTPGCSGADLANIVNEAALFAARHSRKLVGLEDFEEARDKVLMGLARHTMFMTEKEKKLTAYHESGHTLVSLFSEGHNFEKVTIIPRGQALGVTMFTQSEESYAPTYSVLRARIQVAFGGYVAEEMIFGETTIGTSNDLKQATDLAHRMVTEWGMSSLGAVSYADEQPIFIGREISRAKEFSETTSTRIDQAVREILNECLENTRILLRQRKEDLVVLSETLLEKETMYKEEIEELLKLSPKNPEKEVAEAVVGEDSAKSEAVYSG</sequence>
<dbReference type="NCBIfam" id="TIGR01241">
    <property type="entry name" value="FtsH_fam"/>
    <property type="match status" value="1"/>
</dbReference>
<dbReference type="CDD" id="cd19501">
    <property type="entry name" value="RecA-like_FtsH"/>
    <property type="match status" value="1"/>
</dbReference>
<dbReference type="InterPro" id="IPR041569">
    <property type="entry name" value="AAA_lid_3"/>
</dbReference>
<dbReference type="InterPro" id="IPR000642">
    <property type="entry name" value="Peptidase_M41"/>
</dbReference>
<dbReference type="Pfam" id="PF17862">
    <property type="entry name" value="AAA_lid_3"/>
    <property type="match status" value="1"/>
</dbReference>
<dbReference type="InterPro" id="IPR037219">
    <property type="entry name" value="Peptidase_M41-like"/>
</dbReference>
<dbReference type="Gene3D" id="3.30.720.210">
    <property type="match status" value="1"/>
</dbReference>
<evidence type="ECO:0000256" key="14">
    <source>
        <dbReference type="HAMAP-Rule" id="MF_01458"/>
    </source>
</evidence>
<keyword evidence="7 14" id="KW-0547">Nucleotide-binding</keyword>
<accession>A0ABY8MIB3</accession>
<comment type="similarity">
    <text evidence="14">In the central section; belongs to the AAA ATPase family.</text>
</comment>
<evidence type="ECO:0000256" key="4">
    <source>
        <dbReference type="ARBA" id="ARBA00022670"/>
    </source>
</evidence>
<dbReference type="InterPro" id="IPR003960">
    <property type="entry name" value="ATPase_AAA_CS"/>
</dbReference>
<dbReference type="Gene3D" id="3.40.50.300">
    <property type="entry name" value="P-loop containing nucleotide triphosphate hydrolases"/>
    <property type="match status" value="1"/>
</dbReference>
<feature type="binding site" evidence="14">
    <location>
        <begin position="213"/>
        <end position="220"/>
    </location>
    <ligand>
        <name>ATP</name>
        <dbReference type="ChEBI" id="CHEBI:30616"/>
    </ligand>
</feature>
<evidence type="ECO:0000256" key="11">
    <source>
        <dbReference type="ARBA" id="ARBA00022989"/>
    </source>
</evidence>
<keyword evidence="6 14" id="KW-0479">Metal-binding</keyword>
<protein>
    <recommendedName>
        <fullName evidence="14">ATP-dependent zinc metalloprotease FtsH</fullName>
        <ecNumber evidence="14">3.4.24.-</ecNumber>
    </recommendedName>
</protein>
<feature type="transmembrane region" description="Helical" evidence="14">
    <location>
        <begin position="24"/>
        <end position="43"/>
    </location>
</feature>
<dbReference type="Pfam" id="PF00004">
    <property type="entry name" value="AAA"/>
    <property type="match status" value="1"/>
</dbReference>